<proteinExistence type="predicted"/>
<dbReference type="AlphaFoldDB" id="G0TWY8"/>
<evidence type="ECO:0000313" key="1">
    <source>
        <dbReference type="EMBL" id="CCC48477.1"/>
    </source>
</evidence>
<feature type="non-terminal residue" evidence="1">
    <location>
        <position position="313"/>
    </location>
</feature>
<reference evidence="1" key="1">
    <citation type="journal article" date="2012" name="Proc. Natl. Acad. Sci. U.S.A.">
        <title>Antigenic diversity is generated by distinct evolutionary mechanisms in African trypanosome species.</title>
        <authorList>
            <person name="Jackson A.P."/>
            <person name="Berry A."/>
            <person name="Aslett M."/>
            <person name="Allison H.C."/>
            <person name="Burton P."/>
            <person name="Vavrova-Anderson J."/>
            <person name="Brown R."/>
            <person name="Browne H."/>
            <person name="Corton N."/>
            <person name="Hauser H."/>
            <person name="Gamble J."/>
            <person name="Gilderthorp R."/>
            <person name="Marcello L."/>
            <person name="McQuillan J."/>
            <person name="Otto T.D."/>
            <person name="Quail M.A."/>
            <person name="Sanders M.J."/>
            <person name="van Tonder A."/>
            <person name="Ginger M.L."/>
            <person name="Field M.C."/>
            <person name="Barry J.D."/>
            <person name="Hertz-Fowler C."/>
            <person name="Berriman M."/>
        </authorList>
    </citation>
    <scope>NUCLEOTIDE SEQUENCE</scope>
    <source>
        <strain evidence="1">Y486</strain>
    </source>
</reference>
<sequence>MPAIGMVCISLYQCTTATIREVDVSAPSLEGHNVTDQDHRGDVLVPFFKDATTYADLAEGVGQRLNRYFVVHPADSTGRNLTTANRSTRGNATSSFENARSRCACCFDGAFVCSRCLAKSGRGGVHRHPNSSESYADEYPEIVVQKFTRARTVITEKHGTPTHEEVSFASKVVEGKHRCFFFLRARGSALTGKLLQRREDGSIARPLVGRDHMCESSLEAPDASDRMDEQGYAQHLEIKVGAFLLRIGTRADQRFEEIAQRLRQRNLHVERIFDGVSGASILPCELVRHFSGYISALCGAVDKSYVCANGDAS</sequence>
<dbReference type="VEuPathDB" id="TriTrypDB:TvY486_0602680"/>
<accession>G0TWY8</accession>
<gene>
    <name evidence="1" type="ORF">TVY486_0602680</name>
</gene>
<name>G0TWY8_TRYVY</name>
<organism evidence="1">
    <name type="scientific">Trypanosoma vivax (strain Y486)</name>
    <dbReference type="NCBI Taxonomy" id="1055687"/>
    <lineage>
        <taxon>Eukaryota</taxon>
        <taxon>Discoba</taxon>
        <taxon>Euglenozoa</taxon>
        <taxon>Kinetoplastea</taxon>
        <taxon>Metakinetoplastina</taxon>
        <taxon>Trypanosomatida</taxon>
        <taxon>Trypanosomatidae</taxon>
        <taxon>Trypanosoma</taxon>
        <taxon>Duttonella</taxon>
    </lineage>
</organism>
<protein>
    <submittedName>
        <fullName evidence="1">Uncharacterized protein</fullName>
    </submittedName>
</protein>
<dbReference type="EMBL" id="HE573022">
    <property type="protein sequence ID" value="CCC48477.1"/>
    <property type="molecule type" value="Genomic_DNA"/>
</dbReference>